<dbReference type="RefSeq" id="WP_183750834.1">
    <property type="nucleotide sequence ID" value="NZ_JACICC010000002.1"/>
</dbReference>
<dbReference type="InterPro" id="IPR011335">
    <property type="entry name" value="Restrct_endonuc-II-like"/>
</dbReference>
<evidence type="ECO:0000313" key="3">
    <source>
        <dbReference type="Proteomes" id="UP000537592"/>
    </source>
</evidence>
<keyword evidence="2" id="KW-0378">Hydrolase</keyword>
<protein>
    <submittedName>
        <fullName evidence="2">Putative phage-type endonuclease</fullName>
    </submittedName>
</protein>
<dbReference type="Gene3D" id="3.90.320.10">
    <property type="match status" value="1"/>
</dbReference>
<accession>A0A7W5Z2A2</accession>
<dbReference type="InterPro" id="IPR011604">
    <property type="entry name" value="PDDEXK-like_dom_sf"/>
</dbReference>
<dbReference type="EMBL" id="JACICC010000002">
    <property type="protein sequence ID" value="MBB3808793.1"/>
    <property type="molecule type" value="Genomic_DNA"/>
</dbReference>
<reference evidence="2 3" key="1">
    <citation type="submission" date="2020-08" db="EMBL/GenBank/DDBJ databases">
        <title>Genomic Encyclopedia of Type Strains, Phase IV (KMG-IV): sequencing the most valuable type-strain genomes for metagenomic binning, comparative biology and taxonomic classification.</title>
        <authorList>
            <person name="Goeker M."/>
        </authorList>
    </citation>
    <scope>NUCLEOTIDE SEQUENCE [LARGE SCALE GENOMIC DNA]</scope>
    <source>
        <strain evidence="2 3">DSM 28760</strain>
    </source>
</reference>
<feature type="domain" description="YqaJ viral recombinase" evidence="1">
    <location>
        <begin position="10"/>
        <end position="151"/>
    </location>
</feature>
<dbReference type="Pfam" id="PF09588">
    <property type="entry name" value="YqaJ"/>
    <property type="match status" value="1"/>
</dbReference>
<dbReference type="CDD" id="cd22343">
    <property type="entry name" value="PDDEXK_lambda_exonuclease-like"/>
    <property type="match status" value="1"/>
</dbReference>
<dbReference type="GO" id="GO:0004519">
    <property type="term" value="F:endonuclease activity"/>
    <property type="evidence" value="ECO:0007669"/>
    <property type="project" value="UniProtKB-KW"/>
</dbReference>
<keyword evidence="3" id="KW-1185">Reference proteome</keyword>
<keyword evidence="2" id="KW-0255">Endonuclease</keyword>
<proteinExistence type="predicted"/>
<dbReference type="InterPro" id="IPR051703">
    <property type="entry name" value="NF-kappa-B_Signaling_Reg"/>
</dbReference>
<gene>
    <name evidence="2" type="ORF">FHS81_000863</name>
</gene>
<dbReference type="InterPro" id="IPR019080">
    <property type="entry name" value="YqaJ_viral_recombinase"/>
</dbReference>
<dbReference type="Proteomes" id="UP000537592">
    <property type="component" value="Unassembled WGS sequence"/>
</dbReference>
<keyword evidence="2" id="KW-0540">Nuclease</keyword>
<dbReference type="InterPro" id="IPR017482">
    <property type="entry name" value="Lambda-type_endonuclease"/>
</dbReference>
<dbReference type="AlphaFoldDB" id="A0A7W5Z2A2"/>
<comment type="caution">
    <text evidence="2">The sequence shown here is derived from an EMBL/GenBank/DDBJ whole genome shotgun (WGS) entry which is preliminary data.</text>
</comment>
<evidence type="ECO:0000259" key="1">
    <source>
        <dbReference type="Pfam" id="PF09588"/>
    </source>
</evidence>
<dbReference type="SUPFAM" id="SSF52980">
    <property type="entry name" value="Restriction endonuclease-like"/>
    <property type="match status" value="1"/>
</dbReference>
<organism evidence="2 3">
    <name type="scientific">Pseudochelatococcus contaminans</name>
    <dbReference type="NCBI Taxonomy" id="1538103"/>
    <lineage>
        <taxon>Bacteria</taxon>
        <taxon>Pseudomonadati</taxon>
        <taxon>Pseudomonadota</taxon>
        <taxon>Alphaproteobacteria</taxon>
        <taxon>Hyphomicrobiales</taxon>
        <taxon>Chelatococcaceae</taxon>
        <taxon>Pseudochelatococcus</taxon>
    </lineage>
</organism>
<dbReference type="NCBIfam" id="TIGR03033">
    <property type="entry name" value="phage_rel_nuc"/>
    <property type="match status" value="1"/>
</dbReference>
<dbReference type="PANTHER" id="PTHR46609">
    <property type="entry name" value="EXONUCLEASE, PHAGE-TYPE/RECB, C-TERMINAL DOMAIN-CONTAINING PROTEIN"/>
    <property type="match status" value="1"/>
</dbReference>
<dbReference type="PANTHER" id="PTHR46609:SF6">
    <property type="entry name" value="EXONUCLEASE, PHAGE-TYPE_RECB, C-TERMINAL DOMAIN-CONTAINING PROTEIN-RELATED"/>
    <property type="match status" value="1"/>
</dbReference>
<name>A0A7W5Z2A2_9HYPH</name>
<evidence type="ECO:0000313" key="2">
    <source>
        <dbReference type="EMBL" id="MBB3808793.1"/>
    </source>
</evidence>
<sequence length="210" mass="23115">MTDIVQGSQEWHQIRLGKVTASRVADVTARTKSGYSASRANYAAELIVQRLTGNPTESYTNAAMQWGTDMEPDARVAYEFYAGVDVAQIGFVDHPTIAASGASPDGLVGDDGLVEIKCPNTATHLETLTTQKVASKYVTQMQWQMAATGRQWCDFVSYDPRLPEHLRLFVKRVPRDDALISELEAEVIAFLKEVDDRVASLDALYGREAA</sequence>